<dbReference type="InterPro" id="IPR036388">
    <property type="entry name" value="WH-like_DNA-bd_sf"/>
</dbReference>
<protein>
    <submittedName>
        <fullName evidence="6">Phosphonate metabolism transcriptional regulator PhnF</fullName>
    </submittedName>
</protein>
<evidence type="ECO:0000313" key="6">
    <source>
        <dbReference type="EMBL" id="CUJ07797.1"/>
    </source>
</evidence>
<dbReference type="InterPro" id="IPR011663">
    <property type="entry name" value="UTRA"/>
</dbReference>
<evidence type="ECO:0000256" key="2">
    <source>
        <dbReference type="ARBA" id="ARBA00023125"/>
    </source>
</evidence>
<keyword evidence="2" id="KW-0238">DNA-binding</keyword>
<dbReference type="Proteomes" id="UP000092950">
    <property type="component" value="Chromosome"/>
</dbReference>
<dbReference type="InterPro" id="IPR000524">
    <property type="entry name" value="Tscrpt_reg_HTH_GntR"/>
</dbReference>
<dbReference type="GO" id="GO:0003700">
    <property type="term" value="F:DNA-binding transcription factor activity"/>
    <property type="evidence" value="ECO:0007669"/>
    <property type="project" value="InterPro"/>
</dbReference>
<dbReference type="Gene3D" id="1.10.10.10">
    <property type="entry name" value="Winged helix-like DNA-binding domain superfamily/Winged helix DNA-binding domain"/>
    <property type="match status" value="1"/>
</dbReference>
<dbReference type="PRINTS" id="PR00035">
    <property type="entry name" value="HTHGNTR"/>
</dbReference>
<reference evidence="6 7" key="1">
    <citation type="submission" date="2015-09" db="EMBL/GenBank/DDBJ databases">
        <authorList>
            <person name="Jackson K.R."/>
            <person name="Lunt B.L."/>
            <person name="Fisher J.N.B."/>
            <person name="Gardner A.V."/>
            <person name="Bailey M.E."/>
            <person name="Deus L.M."/>
            <person name="Earl A.S."/>
            <person name="Gibby P.D."/>
            <person name="Hartmann K.A."/>
            <person name="Liu J.E."/>
            <person name="Manci A.M."/>
            <person name="Nielsen D.A."/>
            <person name="Solomon M.B."/>
            <person name="Breakwell D.P."/>
            <person name="Burnett S.H."/>
            <person name="Grose J.H."/>
        </authorList>
    </citation>
    <scope>NUCLEOTIDE SEQUENCE [LARGE SCALE GENOMIC DNA]</scope>
    <source>
        <strain evidence="6 7">2789STDY5608636</strain>
    </source>
</reference>
<dbReference type="PROSITE" id="PS50949">
    <property type="entry name" value="HTH_GNTR"/>
    <property type="match status" value="1"/>
</dbReference>
<dbReference type="KEGG" id="bpdz:BBN53_14210"/>
<dbReference type="SMART" id="SM00345">
    <property type="entry name" value="HTH_GNTR"/>
    <property type="match status" value="1"/>
</dbReference>
<gene>
    <name evidence="6" type="primary">mngR_3</name>
    <name evidence="5" type="ORF">BBN53_14210</name>
    <name evidence="6" type="ORF">ERS370011_03639</name>
</gene>
<dbReference type="SUPFAM" id="SSF64288">
    <property type="entry name" value="Chorismate lyase-like"/>
    <property type="match status" value="1"/>
</dbReference>
<feature type="domain" description="HTH gntR-type" evidence="4">
    <location>
        <begin position="8"/>
        <end position="76"/>
    </location>
</feature>
<dbReference type="Pfam" id="PF00392">
    <property type="entry name" value="GntR"/>
    <property type="match status" value="1"/>
</dbReference>
<dbReference type="SMART" id="SM00866">
    <property type="entry name" value="UTRA"/>
    <property type="match status" value="1"/>
</dbReference>
<evidence type="ECO:0000313" key="8">
    <source>
        <dbReference type="Proteomes" id="UP000092950"/>
    </source>
</evidence>
<reference evidence="5 8" key="2">
    <citation type="submission" date="2016-07" db="EMBL/GenBank/DDBJ databases">
        <title>Complete genome sequences of Bordetella pseudohinzii.</title>
        <authorList>
            <person name="Spilker T."/>
            <person name="Darrah R."/>
            <person name="LiPuma J.J."/>
        </authorList>
    </citation>
    <scope>NUCLEOTIDE SEQUENCE [LARGE SCALE GENOMIC DNA]</scope>
    <source>
        <strain evidence="5 8">HI4681</strain>
    </source>
</reference>
<dbReference type="AlphaFoldDB" id="A0A0J6C1N6"/>
<accession>A0A0M7HE03</accession>
<proteinExistence type="predicted"/>
<dbReference type="InterPro" id="IPR012702">
    <property type="entry name" value="CP_lyase_PhnF"/>
</dbReference>
<dbReference type="EMBL" id="CYTV01000013">
    <property type="protein sequence ID" value="CUJ07797.1"/>
    <property type="molecule type" value="Genomic_DNA"/>
</dbReference>
<dbReference type="GO" id="GO:0045892">
    <property type="term" value="P:negative regulation of DNA-templated transcription"/>
    <property type="evidence" value="ECO:0007669"/>
    <property type="project" value="TreeGrafter"/>
</dbReference>
<accession>A0A0J6C1N6</accession>
<dbReference type="PANTHER" id="PTHR44846">
    <property type="entry name" value="MANNOSYL-D-GLYCERATE TRANSPORT/METABOLISM SYSTEM REPRESSOR MNGR-RELATED"/>
    <property type="match status" value="1"/>
</dbReference>
<dbReference type="PANTHER" id="PTHR44846:SF1">
    <property type="entry name" value="MANNOSYL-D-GLYCERATE TRANSPORT_METABOLISM SYSTEM REPRESSOR MNGR-RELATED"/>
    <property type="match status" value="1"/>
</dbReference>
<dbReference type="Gene3D" id="3.40.1410.10">
    <property type="entry name" value="Chorismate lyase-like"/>
    <property type="match status" value="1"/>
</dbReference>
<dbReference type="GO" id="GO:0003677">
    <property type="term" value="F:DNA binding"/>
    <property type="evidence" value="ECO:0007669"/>
    <property type="project" value="UniProtKB-KW"/>
</dbReference>
<keyword evidence="1" id="KW-0805">Transcription regulation</keyword>
<dbReference type="InterPro" id="IPR050679">
    <property type="entry name" value="Bact_HTH_transcr_reg"/>
</dbReference>
<dbReference type="InterPro" id="IPR036390">
    <property type="entry name" value="WH_DNA-bd_sf"/>
</dbReference>
<dbReference type="SUPFAM" id="SSF46785">
    <property type="entry name" value="Winged helix' DNA-binding domain"/>
    <property type="match status" value="1"/>
</dbReference>
<dbReference type="CDD" id="cd07377">
    <property type="entry name" value="WHTH_GntR"/>
    <property type="match status" value="1"/>
</dbReference>
<organism evidence="6 7">
    <name type="scientific">Bordetella pseudohinzii</name>
    <dbReference type="NCBI Taxonomy" id="1331258"/>
    <lineage>
        <taxon>Bacteria</taxon>
        <taxon>Pseudomonadati</taxon>
        <taxon>Pseudomonadota</taxon>
        <taxon>Betaproteobacteria</taxon>
        <taxon>Burkholderiales</taxon>
        <taxon>Alcaligenaceae</taxon>
        <taxon>Bordetella</taxon>
    </lineage>
</organism>
<evidence type="ECO:0000313" key="5">
    <source>
        <dbReference type="EMBL" id="ANY16931.1"/>
    </source>
</evidence>
<dbReference type="EMBL" id="CP016440">
    <property type="protein sequence ID" value="ANY16931.1"/>
    <property type="molecule type" value="Genomic_DNA"/>
</dbReference>
<dbReference type="OrthoDB" id="6626198at2"/>
<name>A0A0J6C1N6_9BORD</name>
<evidence type="ECO:0000313" key="7">
    <source>
        <dbReference type="Proteomes" id="UP000053096"/>
    </source>
</evidence>
<dbReference type="RefSeq" id="WP_043210848.1">
    <property type="nucleotide sequence ID" value="NZ_CAJGUP010000234.1"/>
</dbReference>
<dbReference type="InterPro" id="IPR028978">
    <property type="entry name" value="Chorismate_lyase_/UTRA_dom_sf"/>
</dbReference>
<dbReference type="Pfam" id="PF07702">
    <property type="entry name" value="UTRA"/>
    <property type="match status" value="1"/>
</dbReference>
<keyword evidence="8" id="KW-1185">Reference proteome</keyword>
<evidence type="ECO:0000259" key="4">
    <source>
        <dbReference type="PROSITE" id="PS50949"/>
    </source>
</evidence>
<keyword evidence="3" id="KW-0804">Transcription</keyword>
<sequence>MVERGSGVAVWRQIGEQLAEDIRAKRYPAGEQMPPEPELAARFGVNRHTIRRAMSELEQLGLVRIEQGRGTFVQEHAIDYAIGRRTRFSENLRSQGLDGHVDMLDSQTLRAPDIARHLGLARNAPLLRVALIGRAELGRREYRPVSVSEHYLDARRFPGFAEALQAQRSISKVYAHFGIQDYTRQWSRVTAVLPTAETARQLGQPKTRPILQVEALNADAEGLPLQYGLTRFAGDWVQILIDETA</sequence>
<dbReference type="NCBIfam" id="TIGR02325">
    <property type="entry name" value="C_P_lyase_phnF"/>
    <property type="match status" value="1"/>
</dbReference>
<evidence type="ECO:0000256" key="1">
    <source>
        <dbReference type="ARBA" id="ARBA00023015"/>
    </source>
</evidence>
<evidence type="ECO:0000256" key="3">
    <source>
        <dbReference type="ARBA" id="ARBA00023163"/>
    </source>
</evidence>
<dbReference type="Proteomes" id="UP000053096">
    <property type="component" value="Unassembled WGS sequence"/>
</dbReference>